<evidence type="ECO:0000313" key="8">
    <source>
        <dbReference type="Proteomes" id="UP000268016"/>
    </source>
</evidence>
<dbReference type="EC" id="3.1.11.6" evidence="6"/>
<dbReference type="PIRSF" id="PIRSF006488">
    <property type="entry name" value="Exonuc_VII_S"/>
    <property type="match status" value="1"/>
</dbReference>
<protein>
    <recommendedName>
        <fullName evidence="6">Exodeoxyribonuclease 7 small subunit</fullName>
        <ecNumber evidence="6">3.1.11.6</ecNumber>
    </recommendedName>
    <alternativeName>
        <fullName evidence="6">Exodeoxyribonuclease VII small subunit</fullName>
        <shortName evidence="6">Exonuclease VII small subunit</shortName>
    </alternativeName>
</protein>
<comment type="subcellular location">
    <subcellularLocation>
        <location evidence="6">Cytoplasm</location>
    </subcellularLocation>
</comment>
<dbReference type="HAMAP" id="MF_00337">
    <property type="entry name" value="Exonuc_7_S"/>
    <property type="match status" value="1"/>
</dbReference>
<reference evidence="7 8" key="1">
    <citation type="submission" date="2018-10" db="EMBL/GenBank/DDBJ databases">
        <title>Histidinibacterium lentulum gen. nov., sp. nov., a marine bacterium from the culture broth of Picochlorum sp. 122.</title>
        <authorList>
            <person name="Wang G."/>
        </authorList>
    </citation>
    <scope>NUCLEOTIDE SEQUENCE [LARGE SCALE GENOMIC DNA]</scope>
    <source>
        <strain evidence="7 8">B17</strain>
    </source>
</reference>
<keyword evidence="8" id="KW-1185">Reference proteome</keyword>
<keyword evidence="3 6" id="KW-0540">Nuclease</keyword>
<evidence type="ECO:0000256" key="1">
    <source>
        <dbReference type="ARBA" id="ARBA00009998"/>
    </source>
</evidence>
<sequence length="79" mass="8777">MSEKPVEEMSFEEAMRALETLVGELERGDVPLEQSIALYERGAKLKARCETKLREAEEKVAKLTLDAEGRPTGTQPLDG</sequence>
<dbReference type="RefSeq" id="WP_123642583.1">
    <property type="nucleotide sequence ID" value="NZ_ML119085.1"/>
</dbReference>
<gene>
    <name evidence="6" type="primary">xseB</name>
    <name evidence="7" type="ORF">EAT49_12095</name>
</gene>
<proteinExistence type="inferred from homology"/>
<evidence type="ECO:0000256" key="2">
    <source>
        <dbReference type="ARBA" id="ARBA00022490"/>
    </source>
</evidence>
<evidence type="ECO:0000256" key="5">
    <source>
        <dbReference type="ARBA" id="ARBA00022839"/>
    </source>
</evidence>
<keyword evidence="5 6" id="KW-0269">Exonuclease</keyword>
<dbReference type="OrthoDB" id="9808145at2"/>
<evidence type="ECO:0000256" key="3">
    <source>
        <dbReference type="ARBA" id="ARBA00022722"/>
    </source>
</evidence>
<dbReference type="GO" id="GO:0009318">
    <property type="term" value="C:exodeoxyribonuclease VII complex"/>
    <property type="evidence" value="ECO:0007669"/>
    <property type="project" value="UniProtKB-UniRule"/>
</dbReference>
<dbReference type="InterPro" id="IPR037004">
    <property type="entry name" value="Exonuc_VII_ssu_sf"/>
</dbReference>
<dbReference type="GO" id="GO:0005829">
    <property type="term" value="C:cytosol"/>
    <property type="evidence" value="ECO:0007669"/>
    <property type="project" value="TreeGrafter"/>
</dbReference>
<dbReference type="AlphaFoldDB" id="A0A3N2R197"/>
<dbReference type="Proteomes" id="UP000268016">
    <property type="component" value="Unassembled WGS sequence"/>
</dbReference>
<dbReference type="NCBIfam" id="NF002139">
    <property type="entry name" value="PRK00977.1-3"/>
    <property type="match status" value="1"/>
</dbReference>
<keyword evidence="2 6" id="KW-0963">Cytoplasm</keyword>
<dbReference type="PANTHER" id="PTHR34137:SF1">
    <property type="entry name" value="EXODEOXYRIBONUCLEASE 7 SMALL SUBUNIT"/>
    <property type="match status" value="1"/>
</dbReference>
<comment type="similarity">
    <text evidence="1 6">Belongs to the XseB family.</text>
</comment>
<evidence type="ECO:0000256" key="4">
    <source>
        <dbReference type="ARBA" id="ARBA00022801"/>
    </source>
</evidence>
<comment type="caution">
    <text evidence="7">The sequence shown here is derived from an EMBL/GenBank/DDBJ whole genome shotgun (WGS) entry which is preliminary data.</text>
</comment>
<name>A0A3N2R197_9RHOB</name>
<dbReference type="GO" id="GO:0006308">
    <property type="term" value="P:DNA catabolic process"/>
    <property type="evidence" value="ECO:0007669"/>
    <property type="project" value="UniProtKB-UniRule"/>
</dbReference>
<evidence type="ECO:0000313" key="7">
    <source>
        <dbReference type="EMBL" id="ROU01251.1"/>
    </source>
</evidence>
<dbReference type="NCBIfam" id="TIGR01280">
    <property type="entry name" value="xseB"/>
    <property type="match status" value="1"/>
</dbReference>
<evidence type="ECO:0000256" key="6">
    <source>
        <dbReference type="HAMAP-Rule" id="MF_00337"/>
    </source>
</evidence>
<comment type="catalytic activity">
    <reaction evidence="6">
        <text>Exonucleolytic cleavage in either 5'- to 3'- or 3'- to 5'-direction to yield nucleoside 5'-phosphates.</text>
        <dbReference type="EC" id="3.1.11.6"/>
    </reaction>
</comment>
<dbReference type="PANTHER" id="PTHR34137">
    <property type="entry name" value="EXODEOXYRIBONUCLEASE 7 SMALL SUBUNIT"/>
    <property type="match status" value="1"/>
</dbReference>
<dbReference type="Pfam" id="PF02609">
    <property type="entry name" value="Exonuc_VII_S"/>
    <property type="match status" value="1"/>
</dbReference>
<accession>A0A3N2R197</accession>
<keyword evidence="4 6" id="KW-0378">Hydrolase</keyword>
<comment type="subunit">
    <text evidence="6">Heterooligomer composed of large and small subunits.</text>
</comment>
<dbReference type="SUPFAM" id="SSF116842">
    <property type="entry name" value="XseB-like"/>
    <property type="match status" value="1"/>
</dbReference>
<dbReference type="EMBL" id="RDRB01000005">
    <property type="protein sequence ID" value="ROU01251.1"/>
    <property type="molecule type" value="Genomic_DNA"/>
</dbReference>
<comment type="function">
    <text evidence="6">Bidirectionally degrades single-stranded DNA into large acid-insoluble oligonucleotides, which are then degraded further into small acid-soluble oligonucleotides.</text>
</comment>
<dbReference type="GO" id="GO:0008855">
    <property type="term" value="F:exodeoxyribonuclease VII activity"/>
    <property type="evidence" value="ECO:0007669"/>
    <property type="project" value="UniProtKB-UniRule"/>
</dbReference>
<dbReference type="Gene3D" id="1.10.287.1040">
    <property type="entry name" value="Exonuclease VII, small subunit"/>
    <property type="match status" value="1"/>
</dbReference>
<organism evidence="7 8">
    <name type="scientific">Histidinibacterium lentulum</name>
    <dbReference type="NCBI Taxonomy" id="2480588"/>
    <lineage>
        <taxon>Bacteria</taxon>
        <taxon>Pseudomonadati</taxon>
        <taxon>Pseudomonadota</taxon>
        <taxon>Alphaproteobacteria</taxon>
        <taxon>Rhodobacterales</taxon>
        <taxon>Paracoccaceae</taxon>
        <taxon>Histidinibacterium</taxon>
    </lineage>
</organism>
<dbReference type="InterPro" id="IPR003761">
    <property type="entry name" value="Exonuc_VII_S"/>
</dbReference>